<accession>A0A0C1YHY8</accession>
<gene>
    <name evidence="1" type="ORF">QQ91_016075</name>
</gene>
<sequence length="212" mass="23301">MRFSTSVAASLMAVLASIGGYSAAVASAPLAALAQPLAIAQALENKGELKDDGSTLLRFETDHYLVRVYRQDGLTYLNVYNKETGYTDQNGVLAYVVSPETADDPWRTYANQQGDLEYRARVNPQGETALEIRLPDGPTARPEAGFNVTYSFPHTYLDEDLDSTLEELEAAGWVIETTTAEGVQLTRNQLALDLKFDPVTQVITYTRLIDLT</sequence>
<proteinExistence type="predicted"/>
<comment type="caution">
    <text evidence="1">The sequence shown here is derived from an EMBL/GenBank/DDBJ whole genome shotgun (WGS) entry which is preliminary data.</text>
</comment>
<reference evidence="1" key="3">
    <citation type="submission" date="2020-02" db="EMBL/GenBank/DDBJ databases">
        <authorList>
            <person name="Sarangi A.N."/>
            <person name="Ghosh S."/>
            <person name="Mukherjee M."/>
            <person name="Tripathy S."/>
        </authorList>
    </citation>
    <scope>NUCLEOTIDE SEQUENCE</scope>
    <source>
        <strain evidence="1">BDU141951</strain>
    </source>
</reference>
<organism evidence="1">
    <name type="scientific">Lyngbya confervoides BDU141951</name>
    <dbReference type="NCBI Taxonomy" id="1574623"/>
    <lineage>
        <taxon>Bacteria</taxon>
        <taxon>Bacillati</taxon>
        <taxon>Cyanobacteriota</taxon>
        <taxon>Cyanophyceae</taxon>
        <taxon>Oscillatoriophycideae</taxon>
        <taxon>Oscillatoriales</taxon>
        <taxon>Microcoleaceae</taxon>
        <taxon>Lyngbya</taxon>
    </lineage>
</organism>
<reference evidence="1" key="2">
    <citation type="journal article" date="2015" name="Genome Announc.">
        <title>Draft Genome Sequence of Filamentous Marine Cyanobacterium Lyngbya confervoides Strain BDU141951.</title>
        <authorList>
            <person name="Chandrababunaidu M.M."/>
            <person name="Sen D."/>
            <person name="Tripathy S."/>
        </authorList>
    </citation>
    <scope>NUCLEOTIDE SEQUENCE</scope>
    <source>
        <strain evidence="1">BDU141951</strain>
    </source>
</reference>
<name>A0A0C1YHY8_9CYAN</name>
<evidence type="ECO:0000313" key="1">
    <source>
        <dbReference type="EMBL" id="NEV68631.1"/>
    </source>
</evidence>
<reference evidence="1" key="1">
    <citation type="submission" date="2014-11" db="EMBL/GenBank/DDBJ databases">
        <authorList>
            <person name="Malar M.C."/>
            <person name="Sen D."/>
            <person name="Tripathy S."/>
        </authorList>
    </citation>
    <scope>NUCLEOTIDE SEQUENCE</scope>
    <source>
        <strain evidence="1">BDU141951</strain>
    </source>
</reference>
<dbReference type="EMBL" id="JTHE02000003">
    <property type="protein sequence ID" value="NEV68631.1"/>
    <property type="molecule type" value="Genomic_DNA"/>
</dbReference>
<protein>
    <submittedName>
        <fullName evidence="1">Uncharacterized protein</fullName>
    </submittedName>
</protein>
<dbReference type="AlphaFoldDB" id="A0A0C1YHY8"/>